<sequence>MAPRDKVTAEQKAFLCTLVDMYLETKKHGGWSKFWASTFQGWFKLWPEPEDTSIVDKEERDAKLAKAILCRHGNWFRNHAVRKAPTSLNRREKKSKRTRGPQLLELYSTEYYASRVATNVASTNEAESVEELKQLPIIRSETKKAFFDETPEFQAELAAKHQQILKNRAAERKEAKDAPKGPDTPQSYEAGITSIPIHFNVFAKEVEASGWSFVLLCGGPDPRNGGRISTTALHSGANLVGLSHSQYDPNFMAHHVPAFANFLTTCYTSDDCAARSFTSGSTNVAAKVSPLPTLSPPSTAVANDNPGSLPPSTVALSSNVSPASHPASPRPSVVPNTTNAQPSGPTDVTSERQSAIPTTSDDVPSSTTLGITANVAAGADIAAGGDTVMEFSWDGFDFSGHNLMLSMPVFNLSGGGTGGRGTGSEYPSLMQELTAPFPDLSLPTSSFPASNYLFPNAPNTFGAQDLSLSVPSSSIEAAPILQKEAIVTAPAQVDPALPIKASVAIADLPPPLQQVDPVLLTNPTPTVADAVSPVQQAHAGVRVPPPAASTPLNGGTNANHKRSRIDGLDERAIVDTKRARKSQKRTEVEAITHNPPRGKENRCIVIYQTCDIST</sequence>
<feature type="compositionally biased region" description="Polar residues" evidence="1">
    <location>
        <begin position="300"/>
        <end position="319"/>
    </location>
</feature>
<name>A0A9P5ZMQ7_PLEER</name>
<feature type="compositionally biased region" description="Low complexity" evidence="1">
    <location>
        <begin position="357"/>
        <end position="367"/>
    </location>
</feature>
<evidence type="ECO:0000313" key="3">
    <source>
        <dbReference type="Proteomes" id="UP000807025"/>
    </source>
</evidence>
<gene>
    <name evidence="2" type="ORF">BDN71DRAFT_1521068</name>
</gene>
<feature type="region of interest" description="Disordered" evidence="1">
    <location>
        <begin position="169"/>
        <end position="189"/>
    </location>
</feature>
<feature type="compositionally biased region" description="Basic and acidic residues" evidence="1">
    <location>
        <begin position="169"/>
        <end position="180"/>
    </location>
</feature>
<feature type="compositionally biased region" description="Polar residues" evidence="1">
    <location>
        <begin position="336"/>
        <end position="356"/>
    </location>
</feature>
<evidence type="ECO:0000256" key="1">
    <source>
        <dbReference type="SAM" id="MobiDB-lite"/>
    </source>
</evidence>
<accession>A0A9P5ZMQ7</accession>
<reference evidence="2" key="1">
    <citation type="submission" date="2020-11" db="EMBL/GenBank/DDBJ databases">
        <authorList>
            <consortium name="DOE Joint Genome Institute"/>
            <person name="Ahrendt S."/>
            <person name="Riley R."/>
            <person name="Andreopoulos W."/>
            <person name="Labutti K."/>
            <person name="Pangilinan J."/>
            <person name="Ruiz-Duenas F.J."/>
            <person name="Barrasa J.M."/>
            <person name="Sanchez-Garcia M."/>
            <person name="Camarero S."/>
            <person name="Miyauchi S."/>
            <person name="Serrano A."/>
            <person name="Linde D."/>
            <person name="Babiker R."/>
            <person name="Drula E."/>
            <person name="Ayuso-Fernandez I."/>
            <person name="Pacheco R."/>
            <person name="Padilla G."/>
            <person name="Ferreira P."/>
            <person name="Barriuso J."/>
            <person name="Kellner H."/>
            <person name="Castanera R."/>
            <person name="Alfaro M."/>
            <person name="Ramirez L."/>
            <person name="Pisabarro A.G."/>
            <person name="Kuo A."/>
            <person name="Tritt A."/>
            <person name="Lipzen A."/>
            <person name="He G."/>
            <person name="Yan M."/>
            <person name="Ng V."/>
            <person name="Cullen D."/>
            <person name="Martin F."/>
            <person name="Rosso M.-N."/>
            <person name="Henrissat B."/>
            <person name="Hibbett D."/>
            <person name="Martinez A.T."/>
            <person name="Grigoriev I.V."/>
        </authorList>
    </citation>
    <scope>NUCLEOTIDE SEQUENCE</scope>
    <source>
        <strain evidence="2">ATCC 90797</strain>
    </source>
</reference>
<keyword evidence="3" id="KW-1185">Reference proteome</keyword>
<organism evidence="2 3">
    <name type="scientific">Pleurotus eryngii</name>
    <name type="common">Boletus of the steppes</name>
    <dbReference type="NCBI Taxonomy" id="5323"/>
    <lineage>
        <taxon>Eukaryota</taxon>
        <taxon>Fungi</taxon>
        <taxon>Dikarya</taxon>
        <taxon>Basidiomycota</taxon>
        <taxon>Agaricomycotina</taxon>
        <taxon>Agaricomycetes</taxon>
        <taxon>Agaricomycetidae</taxon>
        <taxon>Agaricales</taxon>
        <taxon>Pleurotineae</taxon>
        <taxon>Pleurotaceae</taxon>
        <taxon>Pleurotus</taxon>
    </lineage>
</organism>
<feature type="region of interest" description="Disordered" evidence="1">
    <location>
        <begin position="541"/>
        <end position="562"/>
    </location>
</feature>
<comment type="caution">
    <text evidence="2">The sequence shown here is derived from an EMBL/GenBank/DDBJ whole genome shotgun (WGS) entry which is preliminary data.</text>
</comment>
<feature type="compositionally biased region" description="Low complexity" evidence="1">
    <location>
        <begin position="320"/>
        <end position="335"/>
    </location>
</feature>
<dbReference type="OrthoDB" id="3066501at2759"/>
<evidence type="ECO:0000313" key="2">
    <source>
        <dbReference type="EMBL" id="KAF9490908.1"/>
    </source>
</evidence>
<proteinExistence type="predicted"/>
<dbReference type="AlphaFoldDB" id="A0A9P5ZMQ7"/>
<dbReference type="Proteomes" id="UP000807025">
    <property type="component" value="Unassembled WGS sequence"/>
</dbReference>
<feature type="region of interest" description="Disordered" evidence="1">
    <location>
        <begin position="295"/>
        <end position="367"/>
    </location>
</feature>
<dbReference type="EMBL" id="MU154630">
    <property type="protein sequence ID" value="KAF9490908.1"/>
    <property type="molecule type" value="Genomic_DNA"/>
</dbReference>
<protein>
    <submittedName>
        <fullName evidence="2">Uncharacterized protein</fullName>
    </submittedName>
</protein>